<evidence type="ECO:0000256" key="1">
    <source>
        <dbReference type="SAM" id="Phobius"/>
    </source>
</evidence>
<dbReference type="Gene3D" id="3.30.420.40">
    <property type="match status" value="2"/>
</dbReference>
<organism evidence="2 3">
    <name type="scientific">Acidaminococcus intestini</name>
    <dbReference type="NCBI Taxonomy" id="187327"/>
    <lineage>
        <taxon>Bacteria</taxon>
        <taxon>Bacillati</taxon>
        <taxon>Bacillota</taxon>
        <taxon>Negativicutes</taxon>
        <taxon>Acidaminococcales</taxon>
        <taxon>Acidaminococcaceae</taxon>
        <taxon>Acidaminococcus</taxon>
    </lineage>
</organism>
<protein>
    <submittedName>
        <fullName evidence="2">Uncharacterized protein</fullName>
    </submittedName>
</protein>
<dbReference type="Gene3D" id="3.30.1490.300">
    <property type="match status" value="1"/>
</dbReference>
<gene>
    <name evidence="2" type="ORF">KHX13_04085</name>
</gene>
<reference evidence="2" key="1">
    <citation type="submission" date="2021-02" db="EMBL/GenBank/DDBJ databases">
        <title>Infant gut strain persistence is associated with maternal origin, phylogeny, and functional potential including surface adhesion and iron acquisition.</title>
        <authorList>
            <person name="Lou Y.C."/>
        </authorList>
    </citation>
    <scope>NUCLEOTIDE SEQUENCE</scope>
    <source>
        <strain evidence="2">L3_106_000M1_dasL3_106_000M1_concoct_15</strain>
    </source>
</reference>
<name>A0A943I576_9FIRM</name>
<comment type="caution">
    <text evidence="2">The sequence shown here is derived from an EMBL/GenBank/DDBJ whole genome shotgun (WGS) entry which is preliminary data.</text>
</comment>
<evidence type="ECO:0000313" key="2">
    <source>
        <dbReference type="EMBL" id="MBS5519503.1"/>
    </source>
</evidence>
<keyword evidence="1" id="KW-1133">Transmembrane helix</keyword>
<feature type="transmembrane region" description="Helical" evidence="1">
    <location>
        <begin position="359"/>
        <end position="379"/>
    </location>
</feature>
<sequence length="521" mass="58723">MHAILLRFLDLFRSYPQKITVLLLQKETLCLAAFEKGRGGIYEIQRYAAAALPPPLSGEKRWDDPCAMAALIRETCQHKGIPLKALAVVLSHGDGFLSQLELPELPEKEWKDAALWEALQYVPYEEGSFGPVLEIKGKKGSPLSALIAAAPLVELEFFECLAAMLSCRLVKIEPMALSLGRLLYETERGTALVLSREGTGGTLTAYEKGLPIASETWDTLPSDKRYGPYYEKEKAAGLSPEEEARRWKSQVKHLTAYLDEAMDLSFTDLFVWGENEAEDAFLSALTEMTSLAVHNFPISCFGMAAERFEQAHWKHDWQRFVPLLGGAQKGRPPYYLDLQAGCDKGRWLPRRFMEPLTRALAAMTGVLAVLLFSCHLYLAHEKTQLLEQKQAISLWREQLFQHRRTEQRVHTLTELLLDAEKRTLSWHTLLTELGTSLPSECVLESVEERCSPKGSILEIRGKTGNRKPLFIWTEDLSRLPAVQKVTLGDMEGKDSQDKTGKALDFTVLIHWKKGRPHDGTD</sequence>
<dbReference type="EMBL" id="JAGZCZ010000004">
    <property type="protein sequence ID" value="MBS5519503.1"/>
    <property type="molecule type" value="Genomic_DNA"/>
</dbReference>
<proteinExistence type="predicted"/>
<keyword evidence="1" id="KW-0812">Transmembrane</keyword>
<dbReference type="AlphaFoldDB" id="A0A943I576"/>
<evidence type="ECO:0000313" key="3">
    <source>
        <dbReference type="Proteomes" id="UP000754226"/>
    </source>
</evidence>
<accession>A0A943I576</accession>
<keyword evidence="1" id="KW-0472">Membrane</keyword>
<dbReference type="Proteomes" id="UP000754226">
    <property type="component" value="Unassembled WGS sequence"/>
</dbReference>